<evidence type="ECO:0000259" key="4">
    <source>
        <dbReference type="PROSITE" id="PS51934"/>
    </source>
</evidence>
<dbReference type="InterPro" id="IPR007053">
    <property type="entry name" value="LRAT_dom"/>
</dbReference>
<dbReference type="GO" id="GO:0008970">
    <property type="term" value="F:phospholipase A1 activity"/>
    <property type="evidence" value="ECO:0007669"/>
    <property type="project" value="TreeGrafter"/>
</dbReference>
<feature type="domain" description="LRAT" evidence="4">
    <location>
        <begin position="37"/>
        <end position="146"/>
    </location>
</feature>
<keyword evidence="3" id="KW-0443">Lipid metabolism</keyword>
<dbReference type="InterPro" id="IPR051496">
    <property type="entry name" value="H-rev107_PLA/AT"/>
</dbReference>
<keyword evidence="6" id="KW-1185">Reference proteome</keyword>
<evidence type="ECO:0000256" key="1">
    <source>
        <dbReference type="ARBA" id="ARBA00022679"/>
    </source>
</evidence>
<dbReference type="STRING" id="742743.HMPREF9453_01675"/>
<dbReference type="PROSITE" id="PS51934">
    <property type="entry name" value="LRAT"/>
    <property type="match status" value="1"/>
</dbReference>
<accession>H1D237</accession>
<dbReference type="PATRIC" id="fig|742743.3.peg.1701"/>
<dbReference type="PANTHER" id="PTHR13943:SF77">
    <property type="entry name" value="LRAT DOMAIN-CONTAINING PROTEIN"/>
    <property type="match status" value="1"/>
</dbReference>
<evidence type="ECO:0000256" key="2">
    <source>
        <dbReference type="ARBA" id="ARBA00022801"/>
    </source>
</evidence>
<evidence type="ECO:0000256" key="3">
    <source>
        <dbReference type="ARBA" id="ARBA00023098"/>
    </source>
</evidence>
<keyword evidence="1" id="KW-0808">Transferase</keyword>
<dbReference type="PANTHER" id="PTHR13943">
    <property type="entry name" value="HRAS-LIKE SUPPRESSOR - RELATED"/>
    <property type="match status" value="1"/>
</dbReference>
<organism evidence="5 6">
    <name type="scientific">Dialister succinatiphilus YIT 11850</name>
    <dbReference type="NCBI Taxonomy" id="742743"/>
    <lineage>
        <taxon>Bacteria</taxon>
        <taxon>Bacillati</taxon>
        <taxon>Bacillota</taxon>
        <taxon>Negativicutes</taxon>
        <taxon>Veillonellales</taxon>
        <taxon>Veillonellaceae</taxon>
        <taxon>Dialister</taxon>
    </lineage>
</organism>
<evidence type="ECO:0000313" key="5">
    <source>
        <dbReference type="EMBL" id="EHO62385.1"/>
    </source>
</evidence>
<dbReference type="Proteomes" id="UP000003277">
    <property type="component" value="Unassembled WGS sequence"/>
</dbReference>
<dbReference type="GO" id="GO:0004623">
    <property type="term" value="F:phospholipase A2 activity"/>
    <property type="evidence" value="ECO:0007669"/>
    <property type="project" value="TreeGrafter"/>
</dbReference>
<dbReference type="GO" id="GO:0005737">
    <property type="term" value="C:cytoplasm"/>
    <property type="evidence" value="ECO:0007669"/>
    <property type="project" value="TreeGrafter"/>
</dbReference>
<dbReference type="GO" id="GO:0070292">
    <property type="term" value="P:N-acylphosphatidylethanolamine metabolic process"/>
    <property type="evidence" value="ECO:0007669"/>
    <property type="project" value="TreeGrafter"/>
</dbReference>
<dbReference type="eggNOG" id="COG1842">
    <property type="taxonomic scope" value="Bacteria"/>
</dbReference>
<dbReference type="Gene3D" id="3.90.1720.10">
    <property type="entry name" value="endopeptidase domain like (from Nostoc punctiforme)"/>
    <property type="match status" value="1"/>
</dbReference>
<protein>
    <recommendedName>
        <fullName evidence="4">LRAT domain-containing protein</fullName>
    </recommendedName>
</protein>
<dbReference type="EMBL" id="ADLT01000053">
    <property type="protein sequence ID" value="EHO62385.1"/>
    <property type="molecule type" value="Genomic_DNA"/>
</dbReference>
<proteinExistence type="predicted"/>
<dbReference type="AlphaFoldDB" id="H1D237"/>
<gene>
    <name evidence="5" type="ORF">HMPREF9453_01675</name>
</gene>
<reference evidence="5 6" key="1">
    <citation type="submission" date="2011-11" db="EMBL/GenBank/DDBJ databases">
        <title>The Genome Sequence of Dialister succinatiphilus YIT 11850.</title>
        <authorList>
            <consortium name="The Broad Institute Genome Sequencing Platform"/>
            <person name="Earl A."/>
            <person name="Ward D."/>
            <person name="Feldgarden M."/>
            <person name="Gevers D."/>
            <person name="Morotomi M."/>
            <person name="Young S.K."/>
            <person name="Zeng Q."/>
            <person name="Gargeya S."/>
            <person name="Fitzgerald M."/>
            <person name="Haas B."/>
            <person name="Abouelleil A."/>
            <person name="Alvarado L."/>
            <person name="Arachchi H.M."/>
            <person name="Berlin A."/>
            <person name="Brown A."/>
            <person name="Chapman S.B."/>
            <person name="Dunbar C."/>
            <person name="Gearin G."/>
            <person name="Goldberg J."/>
            <person name="Griggs A."/>
            <person name="Gujja S."/>
            <person name="Heiman D."/>
            <person name="Howarth C."/>
            <person name="Lui A."/>
            <person name="MacDonald P.J.P."/>
            <person name="Montmayeur A."/>
            <person name="Murphy C."/>
            <person name="Neiman D."/>
            <person name="Pearson M."/>
            <person name="Priest M."/>
            <person name="Roberts A."/>
            <person name="Saif S."/>
            <person name="Shea T."/>
            <person name="Sisk P."/>
            <person name="Stolte C."/>
            <person name="Sykes S."/>
            <person name="Wortman J."/>
            <person name="Nusbaum C."/>
            <person name="Birren B."/>
        </authorList>
    </citation>
    <scope>NUCLEOTIDE SEQUENCE [LARGE SCALE GENOMIC DNA]</scope>
    <source>
        <strain evidence="5 6">YIT 11850</strain>
    </source>
</reference>
<keyword evidence="2" id="KW-0378">Hydrolase</keyword>
<dbReference type="Pfam" id="PF04970">
    <property type="entry name" value="LRAT"/>
    <property type="match status" value="1"/>
</dbReference>
<sequence>MDDICDALLGYALKRVVLGAHDYPESHKRLYPGDVLSVSRWGNLYEHFAVYIGKGLVVHYASDDGDWGGDVRVRKAALDDFVADSDGYRICRFPKSMPIAGYHLYSHNETVERALSRLGETDYSLFSNNCEHFAIWCRTGLSLSKQVEEFLREIVRDTPLA</sequence>
<evidence type="ECO:0000313" key="6">
    <source>
        <dbReference type="Proteomes" id="UP000003277"/>
    </source>
</evidence>
<dbReference type="GO" id="GO:0016410">
    <property type="term" value="F:N-acyltransferase activity"/>
    <property type="evidence" value="ECO:0007669"/>
    <property type="project" value="TreeGrafter"/>
</dbReference>
<comment type="caution">
    <text evidence="5">The sequence shown here is derived from an EMBL/GenBank/DDBJ whole genome shotgun (WGS) entry which is preliminary data.</text>
</comment>
<dbReference type="HOGENOM" id="CLU_113472_1_1_9"/>
<name>H1D237_9FIRM</name>